<dbReference type="RefSeq" id="WP_131016496.1">
    <property type="nucleotide sequence ID" value="NZ_SIRE01000021.1"/>
</dbReference>
<reference evidence="2 3" key="1">
    <citation type="submission" date="2019-02" db="EMBL/GenBank/DDBJ databases">
        <title>Paenibacillus sp. nov., isolated from surface-sterilized tissue of Thalictrum simplex L.</title>
        <authorList>
            <person name="Tuo L."/>
        </authorList>
    </citation>
    <scope>NUCLEOTIDE SEQUENCE [LARGE SCALE GENOMIC DNA]</scope>
    <source>
        <strain evidence="2 3">N2SHLJ1</strain>
    </source>
</reference>
<gene>
    <name evidence="2" type="ORF">EYB31_26640</name>
</gene>
<comment type="caution">
    <text evidence="2">The sequence shown here is derived from an EMBL/GenBank/DDBJ whole genome shotgun (WGS) entry which is preliminary data.</text>
</comment>
<organism evidence="2 3">
    <name type="scientific">Paenibacillus thalictri</name>
    <dbReference type="NCBI Taxonomy" id="2527873"/>
    <lineage>
        <taxon>Bacteria</taxon>
        <taxon>Bacillati</taxon>
        <taxon>Bacillota</taxon>
        <taxon>Bacilli</taxon>
        <taxon>Bacillales</taxon>
        <taxon>Paenibacillaceae</taxon>
        <taxon>Paenibacillus</taxon>
    </lineage>
</organism>
<sequence length="448" mass="49170">MMRSKILFPLFILLFSVMIVPFAPKAHAASYAELAAYWAPDFYQDVNSTYGYPADYMTNFDYDGDWVSNNNWENINSYPLKAYAYYSVVETTTHYFIGYYDYHARDDGPLTIDRHENDMEGLLLVIRKDGSTYGSFQLMETLSHNEYYQYTNDPTITTGSDNVDGGVLFRGSHPKVFIQSNGQSPIGGHGNLAYDGSGAPGGDGIVYEYGGTADTVTDATGNYTHHYSYALKSVDEFWNRRNDIGNGHTFGAWGALDGDTYGTDSAKLPWAWDDSTDGATFTGDFIADPAHMIDTHLNGLGTFSHVYVNNQYYTHRLQISSVTSLANRDPFGGASDIFVKFRANGSGVSDDRLWKKNDAAVGTAYNVAWGTMDASAGAQYSSSYNDRYVAQPPNTPMNIEIYDSDGTSGDDGMGELDSAPAVGQTVTWTNAVTSNGQAKVTATIEAVR</sequence>
<dbReference type="Proteomes" id="UP000293142">
    <property type="component" value="Unassembled WGS sequence"/>
</dbReference>
<keyword evidence="1" id="KW-0732">Signal</keyword>
<evidence type="ECO:0000313" key="2">
    <source>
        <dbReference type="EMBL" id="TBL73263.1"/>
    </source>
</evidence>
<feature type="signal peptide" evidence="1">
    <location>
        <begin position="1"/>
        <end position="28"/>
    </location>
</feature>
<dbReference type="AlphaFoldDB" id="A0A4Q9DM32"/>
<evidence type="ECO:0000313" key="3">
    <source>
        <dbReference type="Proteomes" id="UP000293142"/>
    </source>
</evidence>
<dbReference type="EMBL" id="SIRE01000021">
    <property type="protein sequence ID" value="TBL73263.1"/>
    <property type="molecule type" value="Genomic_DNA"/>
</dbReference>
<dbReference type="OrthoDB" id="1157227at2"/>
<feature type="chain" id="PRO_5020643583" evidence="1">
    <location>
        <begin position="29"/>
        <end position="448"/>
    </location>
</feature>
<proteinExistence type="predicted"/>
<accession>A0A4Q9DM32</accession>
<keyword evidence="3" id="KW-1185">Reference proteome</keyword>
<evidence type="ECO:0000256" key="1">
    <source>
        <dbReference type="SAM" id="SignalP"/>
    </source>
</evidence>
<name>A0A4Q9DM32_9BACL</name>
<protein>
    <submittedName>
        <fullName evidence="2">Uncharacterized protein</fullName>
    </submittedName>
</protein>